<name>A0A8J2P5K8_9HEXA</name>
<reference evidence="2" key="1">
    <citation type="submission" date="2021-06" db="EMBL/GenBank/DDBJ databases">
        <authorList>
            <person name="Hodson N. C."/>
            <person name="Mongue J. A."/>
            <person name="Jaron S. K."/>
        </authorList>
    </citation>
    <scope>NUCLEOTIDE SEQUENCE</scope>
</reference>
<organism evidence="2 3">
    <name type="scientific">Allacma fusca</name>
    <dbReference type="NCBI Taxonomy" id="39272"/>
    <lineage>
        <taxon>Eukaryota</taxon>
        <taxon>Metazoa</taxon>
        <taxon>Ecdysozoa</taxon>
        <taxon>Arthropoda</taxon>
        <taxon>Hexapoda</taxon>
        <taxon>Collembola</taxon>
        <taxon>Symphypleona</taxon>
        <taxon>Sminthuridae</taxon>
        <taxon>Allacma</taxon>
    </lineage>
</organism>
<dbReference type="AlphaFoldDB" id="A0A8J2P5K8"/>
<evidence type="ECO:0000256" key="1">
    <source>
        <dbReference type="SAM" id="MobiDB-lite"/>
    </source>
</evidence>
<dbReference type="EMBL" id="CAJVCH010119128">
    <property type="protein sequence ID" value="CAG7725225.1"/>
    <property type="molecule type" value="Genomic_DNA"/>
</dbReference>
<sequence>MTAVVSDSGSSIHDIQRIASEEPESEPEPGGDLRRRGLCFPPILKVGRIVFCLFQRGHSRDHHKLSQLKLRFRVEEEEETRFFSDNKPSKK</sequence>
<gene>
    <name evidence="2" type="ORF">AFUS01_LOCUS14194</name>
</gene>
<evidence type="ECO:0000313" key="2">
    <source>
        <dbReference type="EMBL" id="CAG7725225.1"/>
    </source>
</evidence>
<protein>
    <submittedName>
        <fullName evidence="2">Uncharacterized protein</fullName>
    </submittedName>
</protein>
<proteinExistence type="predicted"/>
<comment type="caution">
    <text evidence="2">The sequence shown here is derived from an EMBL/GenBank/DDBJ whole genome shotgun (WGS) entry which is preliminary data.</text>
</comment>
<dbReference type="Proteomes" id="UP000708208">
    <property type="component" value="Unassembled WGS sequence"/>
</dbReference>
<feature type="compositionally biased region" description="Polar residues" evidence="1">
    <location>
        <begin position="1"/>
        <end position="13"/>
    </location>
</feature>
<keyword evidence="3" id="KW-1185">Reference proteome</keyword>
<feature type="region of interest" description="Disordered" evidence="1">
    <location>
        <begin position="1"/>
        <end position="35"/>
    </location>
</feature>
<evidence type="ECO:0000313" key="3">
    <source>
        <dbReference type="Proteomes" id="UP000708208"/>
    </source>
</evidence>
<accession>A0A8J2P5K8</accession>